<dbReference type="RefSeq" id="WP_146991537.1">
    <property type="nucleotide sequence ID" value="NZ_VITY01000015.1"/>
</dbReference>
<feature type="signal peptide" evidence="2">
    <location>
        <begin position="1"/>
        <end position="22"/>
    </location>
</feature>
<proteinExistence type="predicted"/>
<evidence type="ECO:0000256" key="2">
    <source>
        <dbReference type="SAM" id="SignalP"/>
    </source>
</evidence>
<evidence type="ECO:0000256" key="1">
    <source>
        <dbReference type="SAM" id="MobiDB-lite"/>
    </source>
</evidence>
<accession>A0A560L3N7</accession>
<evidence type="ECO:0000313" key="4">
    <source>
        <dbReference type="Proteomes" id="UP000321304"/>
    </source>
</evidence>
<dbReference type="Proteomes" id="UP000321304">
    <property type="component" value="Unassembled WGS sequence"/>
</dbReference>
<dbReference type="EMBL" id="VITY01000015">
    <property type="protein sequence ID" value="TWB90083.1"/>
    <property type="molecule type" value="Genomic_DNA"/>
</dbReference>
<dbReference type="AlphaFoldDB" id="A0A560L3N7"/>
<gene>
    <name evidence="3" type="ORF">FBZ93_115201</name>
</gene>
<reference evidence="3 4" key="1">
    <citation type="submission" date="2019-06" db="EMBL/GenBank/DDBJ databases">
        <title>Genomic Encyclopedia of Type Strains, Phase IV (KMG-V): Genome sequencing to study the core and pangenomes of soil and plant-associated prokaryotes.</title>
        <authorList>
            <person name="Whitman W."/>
        </authorList>
    </citation>
    <scope>NUCLEOTIDE SEQUENCE [LARGE SCALE GENOMIC DNA]</scope>
    <source>
        <strain evidence="3 4">BR 10355</strain>
    </source>
</reference>
<keyword evidence="4" id="KW-1185">Reference proteome</keyword>
<name>A0A560L3N7_9BRAD</name>
<feature type="chain" id="PRO_5022048514" evidence="2">
    <location>
        <begin position="23"/>
        <end position="107"/>
    </location>
</feature>
<keyword evidence="2" id="KW-0732">Signal</keyword>
<comment type="caution">
    <text evidence="3">The sequence shown here is derived from an EMBL/GenBank/DDBJ whole genome shotgun (WGS) entry which is preliminary data.</text>
</comment>
<sequence>MKRSLIVACTLLWVIGAPSAFAQRQILGPGGSIYNPTLPPPPPPPPPPKIEVPPVPKMDAVTQPNLRAPARSSFGDRVSRCLDDAAASGLNQGDRAAYSRSCANTRD</sequence>
<dbReference type="OrthoDB" id="8141463at2"/>
<feature type="region of interest" description="Disordered" evidence="1">
    <location>
        <begin position="30"/>
        <end position="60"/>
    </location>
</feature>
<protein>
    <submittedName>
        <fullName evidence="3">Uncharacterized protein</fullName>
    </submittedName>
</protein>
<organism evidence="3 4">
    <name type="scientific">Bradyrhizobium macuxiense</name>
    <dbReference type="NCBI Taxonomy" id="1755647"/>
    <lineage>
        <taxon>Bacteria</taxon>
        <taxon>Pseudomonadati</taxon>
        <taxon>Pseudomonadota</taxon>
        <taxon>Alphaproteobacteria</taxon>
        <taxon>Hyphomicrobiales</taxon>
        <taxon>Nitrobacteraceae</taxon>
        <taxon>Bradyrhizobium</taxon>
    </lineage>
</organism>
<evidence type="ECO:0000313" key="3">
    <source>
        <dbReference type="EMBL" id="TWB90083.1"/>
    </source>
</evidence>
<feature type="compositionally biased region" description="Pro residues" evidence="1">
    <location>
        <begin position="37"/>
        <end position="56"/>
    </location>
</feature>